<proteinExistence type="predicted"/>
<feature type="region of interest" description="Disordered" evidence="1">
    <location>
        <begin position="370"/>
        <end position="389"/>
    </location>
</feature>
<dbReference type="Proteomes" id="UP000505306">
    <property type="component" value="Chromosome"/>
</dbReference>
<organism evidence="3 4">
    <name type="scientific">Rasiella rasia</name>
    <dbReference type="NCBI Taxonomy" id="2744027"/>
    <lineage>
        <taxon>Bacteria</taxon>
        <taxon>Pseudomonadati</taxon>
        <taxon>Bacteroidota</taxon>
        <taxon>Flavobacteriia</taxon>
        <taxon>Flavobacteriales</taxon>
        <taxon>Flavobacteriaceae</taxon>
        <taxon>Rasiella</taxon>
    </lineage>
</organism>
<accession>A0A6G6GMW2</accession>
<dbReference type="AlphaFoldDB" id="A0A6G6GMW2"/>
<feature type="signal peptide" evidence="2">
    <location>
        <begin position="1"/>
        <end position="21"/>
    </location>
</feature>
<sequence length="451" mass="48818">MKKLVLILSFLLLLINTAGLAQESQNDILKNFESGKYTVYKVVDKKKFQKVNKPWPVTITNQGAGVSSVLVKRSGILDEEFKPDVPGYPAYFAFKTYRLTFLKDYAVYYEWNGKQEATTKYVLVKPGGSFSNKWEATNESVASYATATFKNQTNARANVKVAKAAQAEADRKANSLENKKVKEIRLELITTPKKVAHFSEAIDYGIVATLQDGTQLKTSNLGGKLPWDDFKLTHTGCSSTIERVKVDEDATKLTNDEIVLQVQSVYHPSLRSKKAIPTTNDVSIQVSRNGFYGADRAQATNKATFGASQPGGNGHTLTVKVKTVSHKKSGIKLNKIYIYDETERKVVAHYKLTPSTQLIINANGGNGQWGSDGTSGSFPNGDKGGAGGRGGDVTIIKDPSVTEFNITVNNNGGKGGSGGKRYNVNGTSGATGASGAKGTTTTQKKTVQLNF</sequence>
<name>A0A6G6GMW2_9FLAO</name>
<dbReference type="KEGG" id="mgel:G5B37_09710"/>
<keyword evidence="4" id="KW-1185">Reference proteome</keyword>
<evidence type="ECO:0000313" key="4">
    <source>
        <dbReference type="Proteomes" id="UP000505306"/>
    </source>
</evidence>
<keyword evidence="2" id="KW-0732">Signal</keyword>
<reference evidence="3 4" key="1">
    <citation type="submission" date="2020-02" db="EMBL/GenBank/DDBJ databases">
        <title>Complete genome sequence of Flavobacteriaceae bacterium.</title>
        <authorList>
            <person name="Kim S.-J."/>
            <person name="Kim Y.-S."/>
            <person name="Kim K.-H."/>
        </authorList>
    </citation>
    <scope>NUCLEOTIDE SEQUENCE [LARGE SCALE GENOMIC DNA]</scope>
    <source>
        <strain evidence="3 4">RR4-40</strain>
    </source>
</reference>
<protein>
    <submittedName>
        <fullName evidence="3">Uncharacterized protein</fullName>
    </submittedName>
</protein>
<evidence type="ECO:0000256" key="2">
    <source>
        <dbReference type="SAM" id="SignalP"/>
    </source>
</evidence>
<feature type="chain" id="PRO_5026043835" evidence="2">
    <location>
        <begin position="22"/>
        <end position="451"/>
    </location>
</feature>
<feature type="region of interest" description="Disordered" evidence="1">
    <location>
        <begin position="409"/>
        <end position="451"/>
    </location>
</feature>
<evidence type="ECO:0000256" key="1">
    <source>
        <dbReference type="SAM" id="MobiDB-lite"/>
    </source>
</evidence>
<feature type="compositionally biased region" description="Low complexity" evidence="1">
    <location>
        <begin position="426"/>
        <end position="451"/>
    </location>
</feature>
<gene>
    <name evidence="3" type="ORF">G5B37_09710</name>
</gene>
<dbReference type="EMBL" id="CP049057">
    <property type="protein sequence ID" value="QIE59830.1"/>
    <property type="molecule type" value="Genomic_DNA"/>
</dbReference>
<evidence type="ECO:0000313" key="3">
    <source>
        <dbReference type="EMBL" id="QIE59830.1"/>
    </source>
</evidence>
<dbReference type="RefSeq" id="WP_164679842.1">
    <property type="nucleotide sequence ID" value="NZ_CP049057.1"/>
</dbReference>